<evidence type="ECO:0000313" key="3">
    <source>
        <dbReference type="Proteomes" id="UP000199400"/>
    </source>
</evidence>
<feature type="transmembrane region" description="Helical" evidence="1">
    <location>
        <begin position="93"/>
        <end position="110"/>
    </location>
</feature>
<dbReference type="Proteomes" id="UP000199400">
    <property type="component" value="Unassembled WGS sequence"/>
</dbReference>
<proteinExistence type="predicted"/>
<dbReference type="AlphaFoldDB" id="A0A1I1XFZ2"/>
<dbReference type="EMBL" id="FOMX01000008">
    <property type="protein sequence ID" value="SFE06071.1"/>
    <property type="molecule type" value="Genomic_DNA"/>
</dbReference>
<reference evidence="3" key="1">
    <citation type="submission" date="2016-10" db="EMBL/GenBank/DDBJ databases">
        <authorList>
            <person name="Varghese N."/>
            <person name="Submissions S."/>
        </authorList>
    </citation>
    <scope>NUCLEOTIDE SEQUENCE [LARGE SCALE GENOMIC DNA]</scope>
    <source>
        <strain evidence="3">ATCC 25963</strain>
    </source>
</reference>
<organism evidence="2 3">
    <name type="scientific">Nannocystis exedens</name>
    <dbReference type="NCBI Taxonomy" id="54"/>
    <lineage>
        <taxon>Bacteria</taxon>
        <taxon>Pseudomonadati</taxon>
        <taxon>Myxococcota</taxon>
        <taxon>Polyangia</taxon>
        <taxon>Nannocystales</taxon>
        <taxon>Nannocystaceae</taxon>
        <taxon>Nannocystis</taxon>
    </lineage>
</organism>
<keyword evidence="1" id="KW-0472">Membrane</keyword>
<name>A0A1I1XFZ2_9BACT</name>
<dbReference type="STRING" id="54.SAMN02745121_02818"/>
<sequence>MGGWMDVRLMLEREPAGAWIRLARASIVHPHMEGAVRSLGWPRGQIADWRFPPTPGCRGLHVHEYADRWEAHVDRVHPACDPLGHLQHDAPQILIGGGALVGGLLGLLLVRRQGRGLAMGTTAGALVRLALVSARSSRT</sequence>
<keyword evidence="1" id="KW-0812">Transmembrane</keyword>
<protein>
    <submittedName>
        <fullName evidence="2">Uncharacterized protein</fullName>
    </submittedName>
</protein>
<evidence type="ECO:0000256" key="1">
    <source>
        <dbReference type="SAM" id="Phobius"/>
    </source>
</evidence>
<gene>
    <name evidence="2" type="ORF">SAMN02745121_02818</name>
</gene>
<accession>A0A1I1XFZ2</accession>
<evidence type="ECO:0000313" key="2">
    <source>
        <dbReference type="EMBL" id="SFE06071.1"/>
    </source>
</evidence>
<keyword evidence="1" id="KW-1133">Transmembrane helix</keyword>
<keyword evidence="3" id="KW-1185">Reference proteome</keyword>